<organism evidence="3 4">
    <name type="scientific">Agromyces terreus</name>
    <dbReference type="NCBI Taxonomy" id="424795"/>
    <lineage>
        <taxon>Bacteria</taxon>
        <taxon>Bacillati</taxon>
        <taxon>Actinomycetota</taxon>
        <taxon>Actinomycetes</taxon>
        <taxon>Micrococcales</taxon>
        <taxon>Microbacteriaceae</taxon>
        <taxon>Agromyces</taxon>
    </lineage>
</organism>
<name>A0A9X2H0Z8_9MICO</name>
<dbReference type="RefSeq" id="WP_156997592.1">
    <property type="nucleotide sequence ID" value="NZ_BAAANU010000013.1"/>
</dbReference>
<dbReference type="OrthoDB" id="4482242at2"/>
<evidence type="ECO:0000256" key="1">
    <source>
        <dbReference type="SAM" id="Phobius"/>
    </source>
</evidence>
<feature type="transmembrane region" description="Helical" evidence="1">
    <location>
        <begin position="12"/>
        <end position="38"/>
    </location>
</feature>
<feature type="transmembrane region" description="Helical" evidence="1">
    <location>
        <begin position="107"/>
        <end position="125"/>
    </location>
</feature>
<protein>
    <submittedName>
        <fullName evidence="3">Membrane protein</fullName>
    </submittedName>
</protein>
<dbReference type="AlphaFoldDB" id="A0A9X2H0Z8"/>
<dbReference type="Pfam" id="PF23636">
    <property type="entry name" value="DUF7144"/>
    <property type="match status" value="1"/>
</dbReference>
<evidence type="ECO:0000259" key="2">
    <source>
        <dbReference type="Pfam" id="PF23636"/>
    </source>
</evidence>
<reference evidence="3" key="1">
    <citation type="submission" date="2022-06" db="EMBL/GenBank/DDBJ databases">
        <title>Sequencing the genomes of 1000 actinobacteria strains.</title>
        <authorList>
            <person name="Klenk H.-P."/>
        </authorList>
    </citation>
    <scope>NUCLEOTIDE SEQUENCE</scope>
    <source>
        <strain evidence="3">DSM 22016</strain>
    </source>
</reference>
<gene>
    <name evidence="3" type="ORF">BJ978_002983</name>
</gene>
<sequence>MSETKTMSGWVGWVAFAAAILILNGVFSLLQGIVALWGSNFYYVVADGTLFLFDLTGWGWWNVIIGAVLLLAGLALLTGATWARVIAVIAAALSAIGQLLLLPAQPWWAIIVITIDVLVIFAILVHGRDLKAERD</sequence>
<dbReference type="InterPro" id="IPR055568">
    <property type="entry name" value="DUF7144"/>
</dbReference>
<proteinExistence type="predicted"/>
<dbReference type="EMBL" id="JAMZDY010000001">
    <property type="protein sequence ID" value="MCP2372307.1"/>
    <property type="molecule type" value="Genomic_DNA"/>
</dbReference>
<feature type="transmembrane region" description="Helical" evidence="1">
    <location>
        <begin position="82"/>
        <end position="101"/>
    </location>
</feature>
<evidence type="ECO:0000313" key="3">
    <source>
        <dbReference type="EMBL" id="MCP2372307.1"/>
    </source>
</evidence>
<keyword evidence="1" id="KW-1133">Transmembrane helix</keyword>
<evidence type="ECO:0000313" key="4">
    <source>
        <dbReference type="Proteomes" id="UP001139722"/>
    </source>
</evidence>
<accession>A0A9X2H0Z8</accession>
<feature type="domain" description="DUF7144" evidence="2">
    <location>
        <begin position="13"/>
        <end position="128"/>
    </location>
</feature>
<keyword evidence="1" id="KW-0472">Membrane</keyword>
<dbReference type="Proteomes" id="UP001139722">
    <property type="component" value="Unassembled WGS sequence"/>
</dbReference>
<keyword evidence="1" id="KW-0812">Transmembrane</keyword>
<keyword evidence="4" id="KW-1185">Reference proteome</keyword>
<feature type="transmembrane region" description="Helical" evidence="1">
    <location>
        <begin position="58"/>
        <end position="77"/>
    </location>
</feature>
<comment type="caution">
    <text evidence="3">The sequence shown here is derived from an EMBL/GenBank/DDBJ whole genome shotgun (WGS) entry which is preliminary data.</text>
</comment>